<proteinExistence type="predicted"/>
<keyword evidence="3" id="KW-1185">Reference proteome</keyword>
<dbReference type="EMBL" id="HG001661">
    <property type="protein sequence ID" value="CDF33903.1"/>
    <property type="molecule type" value="Genomic_DNA"/>
</dbReference>
<accession>R7Q7V2</accession>
<evidence type="ECO:0000256" key="1">
    <source>
        <dbReference type="SAM" id="MobiDB-lite"/>
    </source>
</evidence>
<dbReference type="KEGG" id="ccp:CHC_T00008998001"/>
<dbReference type="AlphaFoldDB" id="R7Q7V2"/>
<feature type="region of interest" description="Disordered" evidence="1">
    <location>
        <begin position="1"/>
        <end position="189"/>
    </location>
</feature>
<protein>
    <submittedName>
        <fullName evidence="2">Putative enoyl-CoA hydratase</fullName>
    </submittedName>
</protein>
<evidence type="ECO:0000313" key="2">
    <source>
        <dbReference type="EMBL" id="CDF33903.1"/>
    </source>
</evidence>
<evidence type="ECO:0000313" key="3">
    <source>
        <dbReference type="Proteomes" id="UP000012073"/>
    </source>
</evidence>
<dbReference type="RefSeq" id="XP_005713722.1">
    <property type="nucleotide sequence ID" value="XM_005713665.1"/>
</dbReference>
<sequence>MGIDYFSENYSLSSSSDDDEPKDMAFNFKSGSGRFTEDRRDGLGSEPSLRGSRKTQLRSFEKLEPRNSGDASSYDENDDRSFAAPAPEIDSVIAEGTMTDTTQVSSSLTTKAPSSSAAISSQDTGRRATDGDRSLSISTELWSVRAEGSMGGGPDRLSVRWLGGERETSSSLLNEDGSLEDGPEGRVDGTSTISVEALKDMWNEMVRRDSETSS</sequence>
<name>R7Q7V2_CHOCR</name>
<dbReference type="Proteomes" id="UP000012073">
    <property type="component" value="Unassembled WGS sequence"/>
</dbReference>
<gene>
    <name evidence="2" type="ORF">CHC_T00008998001</name>
</gene>
<dbReference type="Gramene" id="CDF33903">
    <property type="protein sequence ID" value="CDF33903"/>
    <property type="gene ID" value="CHC_T00008998001"/>
</dbReference>
<feature type="compositionally biased region" description="Low complexity" evidence="1">
    <location>
        <begin position="105"/>
        <end position="118"/>
    </location>
</feature>
<dbReference type="GeneID" id="17321426"/>
<feature type="compositionally biased region" description="Basic and acidic residues" evidence="1">
    <location>
        <begin position="124"/>
        <end position="133"/>
    </location>
</feature>
<reference evidence="3" key="1">
    <citation type="journal article" date="2013" name="Proc. Natl. Acad. Sci. U.S.A.">
        <title>Genome structure and metabolic features in the red seaweed Chondrus crispus shed light on evolution of the Archaeplastida.</title>
        <authorList>
            <person name="Collen J."/>
            <person name="Porcel B."/>
            <person name="Carre W."/>
            <person name="Ball S.G."/>
            <person name="Chaparro C."/>
            <person name="Tonon T."/>
            <person name="Barbeyron T."/>
            <person name="Michel G."/>
            <person name="Noel B."/>
            <person name="Valentin K."/>
            <person name="Elias M."/>
            <person name="Artiguenave F."/>
            <person name="Arun A."/>
            <person name="Aury J.M."/>
            <person name="Barbosa-Neto J.F."/>
            <person name="Bothwell J.H."/>
            <person name="Bouget F.Y."/>
            <person name="Brillet L."/>
            <person name="Cabello-Hurtado F."/>
            <person name="Capella-Gutierrez S."/>
            <person name="Charrier B."/>
            <person name="Cladiere L."/>
            <person name="Cock J.M."/>
            <person name="Coelho S.M."/>
            <person name="Colleoni C."/>
            <person name="Czjzek M."/>
            <person name="Da Silva C."/>
            <person name="Delage L."/>
            <person name="Denoeud F."/>
            <person name="Deschamps P."/>
            <person name="Dittami S.M."/>
            <person name="Gabaldon T."/>
            <person name="Gachon C.M."/>
            <person name="Groisillier A."/>
            <person name="Herve C."/>
            <person name="Jabbari K."/>
            <person name="Katinka M."/>
            <person name="Kloareg B."/>
            <person name="Kowalczyk N."/>
            <person name="Labadie K."/>
            <person name="Leblanc C."/>
            <person name="Lopez P.J."/>
            <person name="McLachlan D.H."/>
            <person name="Meslet-Cladiere L."/>
            <person name="Moustafa A."/>
            <person name="Nehr Z."/>
            <person name="Nyvall Collen P."/>
            <person name="Panaud O."/>
            <person name="Partensky F."/>
            <person name="Poulain J."/>
            <person name="Rensing S.A."/>
            <person name="Rousvoal S."/>
            <person name="Samson G."/>
            <person name="Symeonidi A."/>
            <person name="Weissenbach J."/>
            <person name="Zambounis A."/>
            <person name="Wincker P."/>
            <person name="Boyen C."/>
        </authorList>
    </citation>
    <scope>NUCLEOTIDE SEQUENCE [LARGE SCALE GENOMIC DNA]</scope>
    <source>
        <strain evidence="3">cv. Stackhouse</strain>
    </source>
</reference>
<organism evidence="2 3">
    <name type="scientific">Chondrus crispus</name>
    <name type="common">Carrageen Irish moss</name>
    <name type="synonym">Polymorpha crispa</name>
    <dbReference type="NCBI Taxonomy" id="2769"/>
    <lineage>
        <taxon>Eukaryota</taxon>
        <taxon>Rhodophyta</taxon>
        <taxon>Florideophyceae</taxon>
        <taxon>Rhodymeniophycidae</taxon>
        <taxon>Gigartinales</taxon>
        <taxon>Gigartinaceae</taxon>
        <taxon>Chondrus</taxon>
    </lineage>
</organism>